<gene>
    <name evidence="1" type="ORF">NBRC3257_1088</name>
</gene>
<protein>
    <submittedName>
        <fullName evidence="1">Uncharacterized protein</fullName>
    </submittedName>
</protein>
<name>A0ABQ0IV61_GLUTH</name>
<organism evidence="1 2">
    <name type="scientific">Gluconobacter thailandicus NBRC 3257</name>
    <dbReference type="NCBI Taxonomy" id="1381097"/>
    <lineage>
        <taxon>Bacteria</taxon>
        <taxon>Pseudomonadati</taxon>
        <taxon>Pseudomonadota</taxon>
        <taxon>Alphaproteobacteria</taxon>
        <taxon>Acetobacterales</taxon>
        <taxon>Acetobacteraceae</taxon>
        <taxon>Gluconobacter</taxon>
    </lineage>
</organism>
<proteinExistence type="predicted"/>
<accession>A0ABQ0IV61</accession>
<reference evidence="1 2" key="1">
    <citation type="submission" date="2013-08" db="EMBL/GenBank/DDBJ databases">
        <title>Gluconobacter thailandicus NBRC 3257 whole genome sequence.</title>
        <authorList>
            <person name="Matsutani M."/>
            <person name="Yakushi T."/>
            <person name="Matsushita K."/>
        </authorList>
    </citation>
    <scope>NUCLEOTIDE SEQUENCE [LARGE SCALE GENOMIC DNA]</scope>
    <source>
        <strain evidence="1 2">NBRC 3257</strain>
    </source>
</reference>
<evidence type="ECO:0000313" key="2">
    <source>
        <dbReference type="Proteomes" id="UP000018209"/>
    </source>
</evidence>
<dbReference type="Proteomes" id="UP000018209">
    <property type="component" value="Unassembled WGS sequence"/>
</dbReference>
<dbReference type="EMBL" id="BASM01000013">
    <property type="protein sequence ID" value="GAD26089.1"/>
    <property type="molecule type" value="Genomic_DNA"/>
</dbReference>
<comment type="caution">
    <text evidence="1">The sequence shown here is derived from an EMBL/GenBank/DDBJ whole genome shotgun (WGS) entry which is preliminary data.</text>
</comment>
<evidence type="ECO:0000313" key="1">
    <source>
        <dbReference type="EMBL" id="GAD26089.1"/>
    </source>
</evidence>
<sequence>MAEAFLLEKMRRSCRLQIVMQKACQTCFSQWFSEPGNVFSKNFLEK</sequence>
<keyword evidence="2" id="KW-1185">Reference proteome</keyword>